<organism evidence="2 3">
    <name type="scientific">Solihabitans fulvus</name>
    <dbReference type="NCBI Taxonomy" id="1892852"/>
    <lineage>
        <taxon>Bacteria</taxon>
        <taxon>Bacillati</taxon>
        <taxon>Actinomycetota</taxon>
        <taxon>Actinomycetes</taxon>
        <taxon>Pseudonocardiales</taxon>
        <taxon>Pseudonocardiaceae</taxon>
        <taxon>Solihabitans</taxon>
    </lineage>
</organism>
<proteinExistence type="predicted"/>
<dbReference type="EMBL" id="VUOB01000021">
    <property type="protein sequence ID" value="KAA2262654.1"/>
    <property type="molecule type" value="Genomic_DNA"/>
</dbReference>
<name>A0A5B2XHK2_9PSEU</name>
<keyword evidence="1" id="KW-0812">Transmembrane</keyword>
<evidence type="ECO:0000256" key="1">
    <source>
        <dbReference type="SAM" id="Phobius"/>
    </source>
</evidence>
<evidence type="ECO:0000313" key="3">
    <source>
        <dbReference type="Proteomes" id="UP000323454"/>
    </source>
</evidence>
<accession>A0A5B2XHK2</accession>
<evidence type="ECO:0000313" key="2">
    <source>
        <dbReference type="EMBL" id="KAA2262654.1"/>
    </source>
</evidence>
<feature type="transmembrane region" description="Helical" evidence="1">
    <location>
        <begin position="20"/>
        <end position="43"/>
    </location>
</feature>
<gene>
    <name evidence="2" type="ORF">F0L68_12210</name>
</gene>
<dbReference type="OrthoDB" id="3637162at2"/>
<dbReference type="Proteomes" id="UP000323454">
    <property type="component" value="Unassembled WGS sequence"/>
</dbReference>
<keyword evidence="1" id="KW-1133">Transmembrane helix</keyword>
<comment type="caution">
    <text evidence="2">The sequence shown here is derived from an EMBL/GenBank/DDBJ whole genome shotgun (WGS) entry which is preliminary data.</text>
</comment>
<dbReference type="AlphaFoldDB" id="A0A5B2XHK2"/>
<reference evidence="2 3" key="1">
    <citation type="submission" date="2019-09" db="EMBL/GenBank/DDBJ databases">
        <title>Goodfellowia gen. nov., a new genus of the Pseudonocardineae related to Actinoalloteichus, containing Goodfellowia coeruleoviolacea gen. nov., comb. nov. gen. nov., comb. nov.</title>
        <authorList>
            <person name="Labeda D."/>
        </authorList>
    </citation>
    <scope>NUCLEOTIDE SEQUENCE [LARGE SCALE GENOMIC DNA]</scope>
    <source>
        <strain evidence="2 3">AN110305</strain>
    </source>
</reference>
<sequence length="178" mass="16936">MANSSENATGGNRGRRLKTVLAGIGVAIGAIALTGSAIAAFSIKGDGTASGKALGAGDLKALVFTEVANPAGDLLPGGQGAAAFTVANDNGFAVQVNKITLGGVTVRPVAGQTCGPENFSVPSGPITLATPLVVPAKATAQTGSIPNAISLSANAGDGCQGAAVVVAVTAIDAVTVAG</sequence>
<reference evidence="2 3" key="2">
    <citation type="submission" date="2019-09" db="EMBL/GenBank/DDBJ databases">
        <authorList>
            <person name="Jin C."/>
        </authorList>
    </citation>
    <scope>NUCLEOTIDE SEQUENCE [LARGE SCALE GENOMIC DNA]</scope>
    <source>
        <strain evidence="2 3">AN110305</strain>
    </source>
</reference>
<keyword evidence="1" id="KW-0472">Membrane</keyword>
<protein>
    <submittedName>
        <fullName evidence="2">Uncharacterized protein</fullName>
    </submittedName>
</protein>
<dbReference type="RefSeq" id="WP_149849633.1">
    <property type="nucleotide sequence ID" value="NZ_VUOB01000021.1"/>
</dbReference>
<keyword evidence="3" id="KW-1185">Reference proteome</keyword>